<dbReference type="InterPro" id="IPR022617">
    <property type="entry name" value="Rad60/SUMO-like_dom"/>
</dbReference>
<sequence length="386" mass="42666">GVIEVADGDDNSDTLSSEKFSNSVIEVGETEDNSDFLRTTETIEDVSPTENILPSVSQPRKITKRGLAKKRCEPSSDSSVLLSHNVSVYSQAVAAGFKNFMQSVDPEEAAVDVPREIVATEAKEMNADLSGRDIDSSKLREAQIVSILDQSDLGDADEEIVSSVQLLSPSPPPQATVKRAMRMNKKLTSAFKALNKAKTSLEQKTPPSKRHQKRNSDVIIVGEETCVQKDIIVKVRYLTNVYRIHMKPNEPFHVLTNKLSKEIVEAEHKLGLFLHDRSLEVSATPQSVHLSVADIIECHCIKVSEDSICSSDAIQLVIQCINSKSKITISANKRRPLSDVMQKYAQLKNGNVDSFMFSFDGEDIDPSDTPSKLEMEDQDIIDVVHN</sequence>
<dbReference type="GO" id="GO:0005634">
    <property type="term" value="C:nucleus"/>
    <property type="evidence" value="ECO:0007669"/>
    <property type="project" value="UniProtKB-SubCell"/>
</dbReference>
<dbReference type="InterPro" id="IPR052324">
    <property type="entry name" value="NFATC2-Int_DNA_Repair"/>
</dbReference>
<dbReference type="InterPro" id="IPR029071">
    <property type="entry name" value="Ubiquitin-like_domsf"/>
</dbReference>
<protein>
    <recommendedName>
        <fullName evidence="3">Rad60/SUMO-like domain-containing protein</fullName>
    </recommendedName>
</protein>
<dbReference type="GO" id="GO:0045944">
    <property type="term" value="P:positive regulation of transcription by RNA polymerase II"/>
    <property type="evidence" value="ECO:0007669"/>
    <property type="project" value="TreeGrafter"/>
</dbReference>
<dbReference type="AlphaFoldDB" id="A0A0B6ZT07"/>
<accession>A0A0B6ZT07</accession>
<evidence type="ECO:0000259" key="3">
    <source>
        <dbReference type="Pfam" id="PF11976"/>
    </source>
</evidence>
<gene>
    <name evidence="4" type="primary">ORF78541</name>
</gene>
<feature type="non-terminal residue" evidence="4">
    <location>
        <position position="1"/>
    </location>
</feature>
<dbReference type="CDD" id="cd01763">
    <property type="entry name" value="Ubl_SUMO_like"/>
    <property type="match status" value="1"/>
</dbReference>
<proteinExistence type="predicted"/>
<name>A0A0B6ZT07_9EUPU</name>
<organism evidence="4">
    <name type="scientific">Arion vulgaris</name>
    <dbReference type="NCBI Taxonomy" id="1028688"/>
    <lineage>
        <taxon>Eukaryota</taxon>
        <taxon>Metazoa</taxon>
        <taxon>Spiralia</taxon>
        <taxon>Lophotrochozoa</taxon>
        <taxon>Mollusca</taxon>
        <taxon>Gastropoda</taxon>
        <taxon>Heterobranchia</taxon>
        <taxon>Euthyneura</taxon>
        <taxon>Panpulmonata</taxon>
        <taxon>Eupulmonata</taxon>
        <taxon>Stylommatophora</taxon>
        <taxon>Helicina</taxon>
        <taxon>Arionoidea</taxon>
        <taxon>Arionidae</taxon>
        <taxon>Arion</taxon>
    </lineage>
</organism>
<comment type="subcellular location">
    <subcellularLocation>
        <location evidence="1">Nucleus</location>
    </subcellularLocation>
</comment>
<feature type="domain" description="Rad60/SUMO-like" evidence="3">
    <location>
        <begin position="314"/>
        <end position="384"/>
    </location>
</feature>
<dbReference type="PANTHER" id="PTHR47187">
    <property type="entry name" value="NFATC2-INTERACTING PROTEIN"/>
    <property type="match status" value="1"/>
</dbReference>
<keyword evidence="2" id="KW-0539">Nucleus</keyword>
<dbReference type="Gene3D" id="3.10.20.90">
    <property type="entry name" value="Phosphatidylinositol 3-kinase Catalytic Subunit, Chain A, domain 1"/>
    <property type="match status" value="2"/>
</dbReference>
<evidence type="ECO:0000256" key="2">
    <source>
        <dbReference type="ARBA" id="ARBA00023242"/>
    </source>
</evidence>
<reference evidence="4" key="1">
    <citation type="submission" date="2014-12" db="EMBL/GenBank/DDBJ databases">
        <title>Insight into the proteome of Arion vulgaris.</title>
        <authorList>
            <person name="Aradska J."/>
            <person name="Bulat T."/>
            <person name="Smidak R."/>
            <person name="Sarate P."/>
            <person name="Gangsoo J."/>
            <person name="Sialana F."/>
            <person name="Bilban M."/>
            <person name="Lubec G."/>
        </authorList>
    </citation>
    <scope>NUCLEOTIDE SEQUENCE</scope>
    <source>
        <tissue evidence="4">Skin</tissue>
    </source>
</reference>
<dbReference type="PANTHER" id="PTHR47187:SF1">
    <property type="entry name" value="NFATC2-INTERACTING PROTEIN"/>
    <property type="match status" value="1"/>
</dbReference>
<dbReference type="EMBL" id="HACG01024612">
    <property type="protein sequence ID" value="CEK71477.1"/>
    <property type="molecule type" value="Transcribed_RNA"/>
</dbReference>
<evidence type="ECO:0000313" key="4">
    <source>
        <dbReference type="EMBL" id="CEK71477.1"/>
    </source>
</evidence>
<dbReference type="SUPFAM" id="SSF54236">
    <property type="entry name" value="Ubiquitin-like"/>
    <property type="match status" value="1"/>
</dbReference>
<dbReference type="Pfam" id="PF11976">
    <property type="entry name" value="Rad60-SLD"/>
    <property type="match status" value="1"/>
</dbReference>
<evidence type="ECO:0000256" key="1">
    <source>
        <dbReference type="ARBA" id="ARBA00004123"/>
    </source>
</evidence>